<organism evidence="1 2">
    <name type="scientific">Enterobacter kobei</name>
    <dbReference type="NCBI Taxonomy" id="208224"/>
    <lineage>
        <taxon>Bacteria</taxon>
        <taxon>Pseudomonadati</taxon>
        <taxon>Pseudomonadota</taxon>
        <taxon>Gammaproteobacteria</taxon>
        <taxon>Enterobacterales</taxon>
        <taxon>Enterobacteriaceae</taxon>
        <taxon>Enterobacter</taxon>
        <taxon>Enterobacter cloacae complex</taxon>
    </lineage>
</organism>
<accession>A0ABX9EYK3</accession>
<dbReference type="Proteomes" id="UP000250603">
    <property type="component" value="Unassembled WGS sequence"/>
</dbReference>
<sequence>MTNDTIQSLIFSFEDNYHLPLLQEVNKTYITATPESLLNAVKDTEQAITALEHLQASVARLVERDGSTITADQAWRVANDLEELACSLQYITLELGELAIAIAEKYTACENE</sequence>
<evidence type="ECO:0000313" key="1">
    <source>
        <dbReference type="EMBL" id="RAY23537.1"/>
    </source>
</evidence>
<comment type="caution">
    <text evidence="1">The sequence shown here is derived from an EMBL/GenBank/DDBJ whole genome shotgun (WGS) entry which is preliminary data.</text>
</comment>
<name>A0ABX9EYK3_9ENTR</name>
<keyword evidence="2" id="KW-1185">Reference proteome</keyword>
<protein>
    <submittedName>
        <fullName evidence="1">Uncharacterized protein</fullName>
    </submittedName>
</protein>
<evidence type="ECO:0000313" key="2">
    <source>
        <dbReference type="Proteomes" id="UP000250603"/>
    </source>
</evidence>
<dbReference type="RefSeq" id="WP_112019882.1">
    <property type="nucleotide sequence ID" value="NZ_QMCK01000053.1"/>
</dbReference>
<gene>
    <name evidence="1" type="ORF">DP181_16205</name>
</gene>
<reference evidence="1 2" key="1">
    <citation type="submission" date="2018-06" db="EMBL/GenBank/DDBJ databases">
        <title>ACT-28, a chromosomally-encoded AmpC with carbapenemase activity from Enterobacter kobei.</title>
        <authorList>
            <person name="Jousset A.B."/>
            <person name="Oueslati S."/>
            <person name="Bernabeu S."/>
            <person name="Takissian J."/>
            <person name="Creton E."/>
            <person name="Vogel A."/>
            <person name="Cotellon G."/>
            <person name="Bonnin R.A."/>
            <person name="Dortet L."/>
            <person name="Naas T."/>
        </authorList>
    </citation>
    <scope>NUCLEOTIDE SEQUENCE [LARGE SCALE GENOMIC DNA]</scope>
    <source>
        <strain evidence="1 2">149H6</strain>
    </source>
</reference>
<dbReference type="EMBL" id="QMCK01000053">
    <property type="protein sequence ID" value="RAY23537.1"/>
    <property type="molecule type" value="Genomic_DNA"/>
</dbReference>
<proteinExistence type="predicted"/>